<dbReference type="InterPro" id="IPR014710">
    <property type="entry name" value="RmlC-like_jellyroll"/>
</dbReference>
<dbReference type="EMBL" id="WEGI01000011">
    <property type="protein sequence ID" value="MQY29449.1"/>
    <property type="molecule type" value="Genomic_DNA"/>
</dbReference>
<protein>
    <submittedName>
        <fullName evidence="10">Homogentisate 1,2-dioxygenase</fullName>
        <ecNumber evidence="10">1.13.11.5</ecNumber>
    </submittedName>
</protein>
<evidence type="ECO:0000256" key="7">
    <source>
        <dbReference type="PIRSR" id="PIRSR605708-2"/>
    </source>
</evidence>
<comment type="cofactor">
    <cofactor evidence="1 7">
        <name>Fe cation</name>
        <dbReference type="ChEBI" id="CHEBI:24875"/>
    </cofactor>
</comment>
<dbReference type="OrthoDB" id="9811253at2"/>
<dbReference type="InterPro" id="IPR011051">
    <property type="entry name" value="RmlC_Cupin_sf"/>
</dbReference>
<name>A0A7K0DUL9_9NOCA</name>
<dbReference type="Gene3D" id="2.60.120.10">
    <property type="entry name" value="Jelly Rolls"/>
    <property type="match status" value="1"/>
</dbReference>
<keyword evidence="4 10" id="KW-0223">Dioxygenase</keyword>
<comment type="similarity">
    <text evidence="2">Belongs to the homogentisate dioxygenase family.</text>
</comment>
<evidence type="ECO:0000256" key="2">
    <source>
        <dbReference type="ARBA" id="ARBA00007757"/>
    </source>
</evidence>
<dbReference type="GO" id="GO:0004411">
    <property type="term" value="F:homogentisate 1,2-dioxygenase activity"/>
    <property type="evidence" value="ECO:0007669"/>
    <property type="project" value="UniProtKB-EC"/>
</dbReference>
<evidence type="ECO:0000313" key="11">
    <source>
        <dbReference type="Proteomes" id="UP000431401"/>
    </source>
</evidence>
<dbReference type="PANTHER" id="PTHR11056">
    <property type="entry name" value="HOMOGENTISATE 1,2-DIOXYGENASE"/>
    <property type="match status" value="1"/>
</dbReference>
<feature type="domain" description="Homogentisate 1,2-dioxygenase N-terminal" evidence="9">
    <location>
        <begin position="101"/>
        <end position="233"/>
    </location>
</feature>
<keyword evidence="11" id="KW-1185">Reference proteome</keyword>
<evidence type="ECO:0000256" key="1">
    <source>
        <dbReference type="ARBA" id="ARBA00001962"/>
    </source>
</evidence>
<dbReference type="InterPro" id="IPR005708">
    <property type="entry name" value="Homogentis_dOase"/>
</dbReference>
<feature type="binding site" evidence="7">
    <location>
        <position position="283"/>
    </location>
    <ligand>
        <name>Fe cation</name>
        <dbReference type="ChEBI" id="CHEBI:24875"/>
    </ligand>
</feature>
<organism evidence="10 11">
    <name type="scientific">Nocardia aurantia</name>
    <dbReference type="NCBI Taxonomy" id="2585199"/>
    <lineage>
        <taxon>Bacteria</taxon>
        <taxon>Bacillati</taxon>
        <taxon>Actinomycetota</taxon>
        <taxon>Actinomycetes</taxon>
        <taxon>Mycobacteriales</taxon>
        <taxon>Nocardiaceae</taxon>
        <taxon>Nocardia</taxon>
    </lineage>
</organism>
<dbReference type="SUPFAM" id="SSF51182">
    <property type="entry name" value="RmlC-like cupins"/>
    <property type="match status" value="1"/>
</dbReference>
<sequence length="364" mass="40891">MGVFRESKGVVSRQGQAQRPEGTYEDQYSRHGFAGDQAMLYRRHPATAWTRIEGPFRNTVADTNVMDLPDRTDPRALPTVLMFNEDVAVAVSHRSEPMPFHYRNADGDELIFVQRGRGVLRTDFGPLRFGEGDYLVVPKAVTYRMVPETTDNLFYVVRTTGPIGFPERGVLGQYVPFDFGVLETPEPDPARGDESGEWEVVVEQTGRLSSIFYPFDPMDVVGWQGTVAPFRLNIRDIRSISAERLDIPPSGYATFDAPGCWICTFTPRPMQSDPDSSFVPPYHRNVDYDEVSFILGSEDEGATAHRSGLLYVNPQGAHHGPDANPFSQPERPARFTTYLLNVDVVRPLTLTAAYEAYATDQQRR</sequence>
<feature type="binding site" evidence="7">
    <location>
        <position position="319"/>
    </location>
    <ligand>
        <name>Fe cation</name>
        <dbReference type="ChEBI" id="CHEBI:24875"/>
    </ligand>
</feature>
<evidence type="ECO:0000313" key="10">
    <source>
        <dbReference type="EMBL" id="MQY29449.1"/>
    </source>
</evidence>
<dbReference type="GO" id="GO:0006559">
    <property type="term" value="P:L-phenylalanine catabolic process"/>
    <property type="evidence" value="ECO:0007669"/>
    <property type="project" value="InterPro"/>
</dbReference>
<evidence type="ECO:0000256" key="8">
    <source>
        <dbReference type="SAM" id="MobiDB-lite"/>
    </source>
</evidence>
<accession>A0A7K0DUL9</accession>
<keyword evidence="3 7" id="KW-0479">Metal-binding</keyword>
<dbReference type="GO" id="GO:0046872">
    <property type="term" value="F:metal ion binding"/>
    <property type="evidence" value="ECO:0007669"/>
    <property type="project" value="UniProtKB-KW"/>
</dbReference>
<evidence type="ECO:0000256" key="4">
    <source>
        <dbReference type="ARBA" id="ARBA00022964"/>
    </source>
</evidence>
<evidence type="ECO:0000259" key="9">
    <source>
        <dbReference type="Pfam" id="PF20510"/>
    </source>
</evidence>
<dbReference type="Pfam" id="PF20510">
    <property type="entry name" value="HgmA_N"/>
    <property type="match status" value="1"/>
</dbReference>
<dbReference type="InterPro" id="IPR046452">
    <property type="entry name" value="HgmA_N"/>
</dbReference>
<dbReference type="Proteomes" id="UP000431401">
    <property type="component" value="Unassembled WGS sequence"/>
</dbReference>
<feature type="region of interest" description="Disordered" evidence="8">
    <location>
        <begin position="1"/>
        <end position="27"/>
    </location>
</feature>
<feature type="binding site" evidence="7">
    <location>
        <position position="319"/>
    </location>
    <ligand>
        <name>homogentisate</name>
        <dbReference type="ChEBI" id="CHEBI:16169"/>
    </ligand>
</feature>
<evidence type="ECO:0000256" key="6">
    <source>
        <dbReference type="ARBA" id="ARBA00023004"/>
    </source>
</evidence>
<gene>
    <name evidence="10" type="primary">hmgA_2</name>
    <name evidence="10" type="ORF">NRB56_50390</name>
</gene>
<dbReference type="RefSeq" id="WP_153346326.1">
    <property type="nucleotide sequence ID" value="NZ_WEGI01000011.1"/>
</dbReference>
<dbReference type="GO" id="GO:0005737">
    <property type="term" value="C:cytoplasm"/>
    <property type="evidence" value="ECO:0007669"/>
    <property type="project" value="TreeGrafter"/>
</dbReference>
<evidence type="ECO:0000256" key="5">
    <source>
        <dbReference type="ARBA" id="ARBA00023002"/>
    </source>
</evidence>
<proteinExistence type="inferred from homology"/>
<reference evidence="10 11" key="1">
    <citation type="submission" date="2019-10" db="EMBL/GenBank/DDBJ databases">
        <title>Nocardia macrotermitis sp. nov. and Nocardia aurantia sp. nov., isolated from the gut of fungus growing-termite Macrotermes natalensis.</title>
        <authorList>
            <person name="Benndorf R."/>
            <person name="Schwitalla J."/>
            <person name="Martin K."/>
            <person name="De Beer W."/>
            <person name="Kaster A.-K."/>
            <person name="Vollmers J."/>
            <person name="Poulsen M."/>
            <person name="Beemelmanns C."/>
        </authorList>
    </citation>
    <scope>NUCLEOTIDE SEQUENCE [LARGE SCALE GENOMIC DNA]</scope>
    <source>
        <strain evidence="10 11">RB56</strain>
    </source>
</reference>
<dbReference type="PANTHER" id="PTHR11056:SF0">
    <property type="entry name" value="HOMOGENTISATE 1,2-DIOXYGENASE"/>
    <property type="match status" value="1"/>
</dbReference>
<dbReference type="CDD" id="cd02208">
    <property type="entry name" value="cupin_RmlC-like"/>
    <property type="match status" value="1"/>
</dbReference>
<keyword evidence="6 7" id="KW-0408">Iron</keyword>
<keyword evidence="5 10" id="KW-0560">Oxidoreductase</keyword>
<dbReference type="EC" id="1.13.11.5" evidence="10"/>
<comment type="caution">
    <text evidence="10">The sequence shown here is derived from an EMBL/GenBank/DDBJ whole genome shotgun (WGS) entry which is preliminary data.</text>
</comment>
<dbReference type="GO" id="GO:0006570">
    <property type="term" value="P:tyrosine metabolic process"/>
    <property type="evidence" value="ECO:0007669"/>
    <property type="project" value="InterPro"/>
</dbReference>
<feature type="binding site" evidence="7">
    <location>
        <position position="289"/>
    </location>
    <ligand>
        <name>Fe cation</name>
        <dbReference type="ChEBI" id="CHEBI:24875"/>
    </ligand>
</feature>
<dbReference type="AlphaFoldDB" id="A0A7K0DUL9"/>
<evidence type="ECO:0000256" key="3">
    <source>
        <dbReference type="ARBA" id="ARBA00022723"/>
    </source>
</evidence>